<comment type="subcellular location">
    <subcellularLocation>
        <location evidence="1">Membrane</location>
        <topology evidence="1">Multi-pass membrane protein</topology>
    </subcellularLocation>
</comment>
<keyword evidence="2" id="KW-0472">Membrane</keyword>
<dbReference type="Pfam" id="PF07690">
    <property type="entry name" value="MFS_1"/>
    <property type="match status" value="2"/>
</dbReference>
<dbReference type="EnsemblMetazoa" id="XM_038213900.1">
    <property type="protein sequence ID" value="XP_038069828.1"/>
    <property type="gene ID" value="LOC119739064"/>
</dbReference>
<evidence type="ECO:0000256" key="1">
    <source>
        <dbReference type="ARBA" id="ARBA00004141"/>
    </source>
</evidence>
<dbReference type="RefSeq" id="XP_038069828.1">
    <property type="nucleotide sequence ID" value="XM_038213900.1"/>
</dbReference>
<dbReference type="Gene3D" id="1.20.1250.20">
    <property type="entry name" value="MFS general substrate transporter like domains"/>
    <property type="match status" value="1"/>
</dbReference>
<dbReference type="OrthoDB" id="410267at2759"/>
<evidence type="ECO:0000259" key="3">
    <source>
        <dbReference type="PROSITE" id="PS50850"/>
    </source>
</evidence>
<feature type="transmembrane region" description="Helical" evidence="2">
    <location>
        <begin position="351"/>
        <end position="374"/>
    </location>
</feature>
<dbReference type="GO" id="GO:0016020">
    <property type="term" value="C:membrane"/>
    <property type="evidence" value="ECO:0007669"/>
    <property type="project" value="UniProtKB-SubCell"/>
</dbReference>
<dbReference type="PROSITE" id="PS50850">
    <property type="entry name" value="MFS"/>
    <property type="match status" value="1"/>
</dbReference>
<feature type="transmembrane region" description="Helical" evidence="2">
    <location>
        <begin position="66"/>
        <end position="92"/>
    </location>
</feature>
<dbReference type="InterPro" id="IPR011701">
    <property type="entry name" value="MFS"/>
</dbReference>
<dbReference type="SUPFAM" id="SSF103473">
    <property type="entry name" value="MFS general substrate transporter"/>
    <property type="match status" value="1"/>
</dbReference>
<keyword evidence="2" id="KW-1133">Transmembrane helix</keyword>
<organism evidence="4 5">
    <name type="scientific">Patiria miniata</name>
    <name type="common">Bat star</name>
    <name type="synonym">Asterina miniata</name>
    <dbReference type="NCBI Taxonomy" id="46514"/>
    <lineage>
        <taxon>Eukaryota</taxon>
        <taxon>Metazoa</taxon>
        <taxon>Echinodermata</taxon>
        <taxon>Eleutherozoa</taxon>
        <taxon>Asterozoa</taxon>
        <taxon>Asteroidea</taxon>
        <taxon>Valvatacea</taxon>
        <taxon>Valvatida</taxon>
        <taxon>Asterinidae</taxon>
        <taxon>Patiria</taxon>
    </lineage>
</organism>
<dbReference type="GO" id="GO:0008028">
    <property type="term" value="F:monocarboxylic acid transmembrane transporter activity"/>
    <property type="evidence" value="ECO:0007669"/>
    <property type="project" value="TreeGrafter"/>
</dbReference>
<sequence length="454" mass="48972">MRSTIVAQKRSRPIPAEGGWGIVVVIAAHLKLAFLFGLMRGFGVLYLSWKTEFEASAKETAAVQSLITAVSCFSGAGLGISFNAGLVAVAMYFKRKYKVAHAVAFSGIGTGIMALPPVFQQLLDSYGWRGAVLVISAIVANVVVCGALLRPRYRRRSRRTETSHDFKKHDNVSGDSQEGITDIDHDPICDDESRSVMVTCSDSVDPQDGCTIPCRGPEIQTDKLHPVCEKSPVIKHLKRVSSELGLNIFLQSYRFSLLCLTLFEFSGPYAAFAVFIVPRAQSISKDGPVGTGVVTPSRAAFLISALGIGSLVGQLGNGLLISWKISAVNVSAACLFLCGVSSLLINADEYAVLVVASIVQGFSTGAFYAITVVLTRRFVGMGYFAICTGLFHIFMGVGMLSGPILAGWLFDETSSYNSVYYMLAGIYFICALQMLLVPLLKRLEPGMDIKPLDK</sequence>
<feature type="transmembrane region" description="Helical" evidence="2">
    <location>
        <begin position="99"/>
        <end position="119"/>
    </location>
</feature>
<dbReference type="InterPro" id="IPR020846">
    <property type="entry name" value="MFS_dom"/>
</dbReference>
<feature type="transmembrane region" description="Helical" evidence="2">
    <location>
        <begin position="255"/>
        <end position="277"/>
    </location>
</feature>
<feature type="transmembrane region" description="Helical" evidence="2">
    <location>
        <begin position="131"/>
        <end position="149"/>
    </location>
</feature>
<proteinExistence type="predicted"/>
<dbReference type="AlphaFoldDB" id="A0A914B1P6"/>
<accession>A0A914B1P6</accession>
<reference evidence="4" key="1">
    <citation type="submission" date="2022-11" db="UniProtKB">
        <authorList>
            <consortium name="EnsemblMetazoa"/>
        </authorList>
    </citation>
    <scope>IDENTIFICATION</scope>
</reference>
<feature type="transmembrane region" description="Helical" evidence="2">
    <location>
        <begin position="381"/>
        <end position="406"/>
    </location>
</feature>
<feature type="transmembrane region" description="Helical" evidence="2">
    <location>
        <begin position="327"/>
        <end position="345"/>
    </location>
</feature>
<dbReference type="InterPro" id="IPR050327">
    <property type="entry name" value="Proton-linked_MCT"/>
</dbReference>
<evidence type="ECO:0000313" key="5">
    <source>
        <dbReference type="Proteomes" id="UP000887568"/>
    </source>
</evidence>
<dbReference type="Proteomes" id="UP000887568">
    <property type="component" value="Unplaced"/>
</dbReference>
<evidence type="ECO:0000256" key="2">
    <source>
        <dbReference type="SAM" id="Phobius"/>
    </source>
</evidence>
<name>A0A914B1P6_PATMI</name>
<keyword evidence="2" id="KW-0812">Transmembrane</keyword>
<dbReference type="PANTHER" id="PTHR11360">
    <property type="entry name" value="MONOCARBOXYLATE TRANSPORTER"/>
    <property type="match status" value="1"/>
</dbReference>
<protein>
    <recommendedName>
        <fullName evidence="3">Major facilitator superfamily (MFS) profile domain-containing protein</fullName>
    </recommendedName>
</protein>
<feature type="domain" description="Major facilitator superfamily (MFS) profile" evidence="3">
    <location>
        <begin position="240"/>
        <end position="454"/>
    </location>
</feature>
<dbReference type="OMA" id="YFICALQ"/>
<keyword evidence="5" id="KW-1185">Reference proteome</keyword>
<dbReference type="GeneID" id="119739064"/>
<evidence type="ECO:0000313" key="4">
    <source>
        <dbReference type="EnsemblMetazoa" id="XP_038069828.1"/>
    </source>
</evidence>
<feature type="transmembrane region" description="Helical" evidence="2">
    <location>
        <begin position="418"/>
        <end position="440"/>
    </location>
</feature>
<feature type="transmembrane region" description="Helical" evidence="2">
    <location>
        <begin position="297"/>
        <end position="315"/>
    </location>
</feature>
<dbReference type="InterPro" id="IPR036259">
    <property type="entry name" value="MFS_trans_sf"/>
</dbReference>
<dbReference type="PANTHER" id="PTHR11360:SF284">
    <property type="entry name" value="EG:103B4.3 PROTEIN-RELATED"/>
    <property type="match status" value="1"/>
</dbReference>
<feature type="transmembrane region" description="Helical" evidence="2">
    <location>
        <begin position="20"/>
        <end position="46"/>
    </location>
</feature>